<dbReference type="InterPro" id="IPR006350">
    <property type="entry name" value="Intron_endoG1"/>
</dbReference>
<proteinExistence type="predicted"/>
<reference evidence="4" key="1">
    <citation type="journal article" date="2019" name="Int. J. Syst. Evol. Microbiol.">
        <title>The Global Catalogue of Microorganisms (GCM) 10K type strain sequencing project: providing services to taxonomists for standard genome sequencing and annotation.</title>
        <authorList>
            <consortium name="The Broad Institute Genomics Platform"/>
            <consortium name="The Broad Institute Genome Sequencing Center for Infectious Disease"/>
            <person name="Wu L."/>
            <person name="Ma J."/>
        </authorList>
    </citation>
    <scope>NUCLEOTIDE SEQUENCE [LARGE SCALE GENOMIC DNA]</scope>
    <source>
        <strain evidence="4">CGMCC 1.16026</strain>
    </source>
</reference>
<evidence type="ECO:0000313" key="3">
    <source>
        <dbReference type="EMBL" id="MFC6644446.1"/>
    </source>
</evidence>
<dbReference type="InterPro" id="IPR000305">
    <property type="entry name" value="GIY-YIG_endonuc"/>
</dbReference>
<dbReference type="Pfam" id="PF01541">
    <property type="entry name" value="GIY-YIG"/>
    <property type="match status" value="1"/>
</dbReference>
<dbReference type="Gene3D" id="3.30.1120.70">
    <property type="match status" value="1"/>
</dbReference>
<dbReference type="Gene3D" id="3.40.140.120">
    <property type="match status" value="1"/>
</dbReference>
<name>A0ABW1Z4H7_9BACT</name>
<dbReference type="PROSITE" id="PS50164">
    <property type="entry name" value="GIY_YIG"/>
    <property type="match status" value="1"/>
</dbReference>
<accession>A0ABW1Z4H7</accession>
<feature type="domain" description="GIY-YIG" evidence="2">
    <location>
        <begin position="426"/>
        <end position="513"/>
    </location>
</feature>
<dbReference type="InterPro" id="IPR035901">
    <property type="entry name" value="GIY-YIG_endonuc_sf"/>
</dbReference>
<dbReference type="SUPFAM" id="SSF82771">
    <property type="entry name" value="GIY-YIG endonuclease"/>
    <property type="match status" value="1"/>
</dbReference>
<feature type="compositionally biased region" description="Basic and acidic residues" evidence="1">
    <location>
        <begin position="606"/>
        <end position="619"/>
    </location>
</feature>
<evidence type="ECO:0000256" key="1">
    <source>
        <dbReference type="SAM" id="MobiDB-lite"/>
    </source>
</evidence>
<dbReference type="Pfam" id="PF04860">
    <property type="entry name" value="Phage_portal"/>
    <property type="match status" value="1"/>
</dbReference>
<dbReference type="RefSeq" id="WP_263372377.1">
    <property type="nucleotide sequence ID" value="NZ_JAGSYD010000004.1"/>
</dbReference>
<evidence type="ECO:0000259" key="2">
    <source>
        <dbReference type="PROSITE" id="PS50164"/>
    </source>
</evidence>
<dbReference type="InterPro" id="IPR006427">
    <property type="entry name" value="Portal_HK97"/>
</dbReference>
<dbReference type="CDD" id="cd10443">
    <property type="entry name" value="GIY-YIG_HE_Tlr8p_PBC-V_like"/>
    <property type="match status" value="1"/>
</dbReference>
<dbReference type="Gene3D" id="1.20.1270.210">
    <property type="match status" value="1"/>
</dbReference>
<keyword evidence="4" id="KW-1185">Reference proteome</keyword>
<dbReference type="NCBIfam" id="TIGR01537">
    <property type="entry name" value="portal_HK97"/>
    <property type="match status" value="1"/>
</dbReference>
<dbReference type="SMART" id="SM00465">
    <property type="entry name" value="GIYc"/>
    <property type="match status" value="1"/>
</dbReference>
<gene>
    <name evidence="3" type="ORF">ACFQBQ_02345</name>
</gene>
<protein>
    <submittedName>
        <fullName evidence="3">Phage portal protein</fullName>
    </submittedName>
</protein>
<dbReference type="Proteomes" id="UP001596391">
    <property type="component" value="Unassembled WGS sequence"/>
</dbReference>
<evidence type="ECO:0000313" key="4">
    <source>
        <dbReference type="Proteomes" id="UP001596391"/>
    </source>
</evidence>
<sequence>MSDGTAVEKRWNINNPSTPLTAMAAWGDVGGGLSSSGEVITEKNALCISTVYTCVTILAEAVASLPCRLMRSTDDGDTPATDHRLWSLLTESPNEEMTAFTFWSTIVGSSALCGNGYAQIVRDATGAVESIWPLHPNKTEPIRNATGQLAYKTTDGMTDGAYRIIASADVLHFPLFSLDGIKGVSPVTAARESFATARAMEKFGARWFANGAQPSSLLINKNAAKPDAKAQREFVESWQAAHSGINQHKQGFLWGDWSVEQIGLSPEDSQFLIARNYQRSDIASMYKIPVFMVGNTEKLSNNNYTGQQMGFVIDTLRPILVRLEAELKRKLLKSSRFFVEFDVTERQRGDFQTMAQAISLTRQWGVLDADECRALLGYAPRGGAAKKLITQVNMTPLDDLGRHRNSLHPSQTPRTPPTMTQAKPQAHGVVYVITNVITGQKYVGQTVRPVERRWRVHVRDAKACSYRSRLHDAIREHGESNFTVHVQSNCVGRRALDTAERFYIALYRTQNPAYGYNLRSGGQAGSGYKKKPKYSLTKDVLAQHIKDGLSAKEMGAINKCSHVTILRSVHEHFGKTMHEVRRDLCGMTMPSSFCKRQSATRTGTKRTPETRKRQAEAARRAYTPELRTLRREQKIHYWQERQHNHDTQQTNS</sequence>
<dbReference type="EMBL" id="JBHSWI010000001">
    <property type="protein sequence ID" value="MFC6644446.1"/>
    <property type="molecule type" value="Genomic_DNA"/>
</dbReference>
<dbReference type="InterPro" id="IPR006944">
    <property type="entry name" value="Phage/GTA_portal"/>
</dbReference>
<organism evidence="3 4">
    <name type="scientific">Granulicella cerasi</name>
    <dbReference type="NCBI Taxonomy" id="741063"/>
    <lineage>
        <taxon>Bacteria</taxon>
        <taxon>Pseudomonadati</taxon>
        <taxon>Acidobacteriota</taxon>
        <taxon>Terriglobia</taxon>
        <taxon>Terriglobales</taxon>
        <taxon>Acidobacteriaceae</taxon>
        <taxon>Granulicella</taxon>
    </lineage>
</organism>
<feature type="region of interest" description="Disordered" evidence="1">
    <location>
        <begin position="596"/>
        <end position="622"/>
    </location>
</feature>
<dbReference type="Gene3D" id="3.40.1440.10">
    <property type="entry name" value="GIY-YIG endonuclease"/>
    <property type="match status" value="1"/>
</dbReference>
<dbReference type="NCBIfam" id="TIGR01453">
    <property type="entry name" value="grpIintron_endo"/>
    <property type="match status" value="1"/>
</dbReference>
<comment type="caution">
    <text evidence="3">The sequence shown here is derived from an EMBL/GenBank/DDBJ whole genome shotgun (WGS) entry which is preliminary data.</text>
</comment>